<organism evidence="3 4">
    <name type="scientific">Azorhizophilus paspali</name>
    <name type="common">Azotobacter paspali</name>
    <dbReference type="NCBI Taxonomy" id="69963"/>
    <lineage>
        <taxon>Bacteria</taxon>
        <taxon>Pseudomonadati</taxon>
        <taxon>Pseudomonadota</taxon>
        <taxon>Gammaproteobacteria</taxon>
        <taxon>Pseudomonadales</taxon>
        <taxon>Pseudomonadaceae</taxon>
        <taxon>Azorhizophilus</taxon>
    </lineage>
</organism>
<reference evidence="3 4" key="1">
    <citation type="submission" date="2024-09" db="EMBL/GenBank/DDBJ databases">
        <authorList>
            <person name="Sun Q."/>
            <person name="Mori K."/>
        </authorList>
    </citation>
    <scope>NUCLEOTIDE SEQUENCE [LARGE SCALE GENOMIC DNA]</scope>
    <source>
        <strain evidence="3 4">NCAIM B.01794</strain>
    </source>
</reference>
<name>A0ABV6SR69_AZOPA</name>
<dbReference type="SUPFAM" id="SSF81324">
    <property type="entry name" value="Voltage-gated potassium channels"/>
    <property type="match status" value="1"/>
</dbReference>
<keyword evidence="1" id="KW-0472">Membrane</keyword>
<feature type="domain" description="Potassium channel" evidence="2">
    <location>
        <begin position="133"/>
        <end position="211"/>
    </location>
</feature>
<feature type="transmembrane region" description="Helical" evidence="1">
    <location>
        <begin position="166"/>
        <end position="185"/>
    </location>
</feature>
<dbReference type="RefSeq" id="WP_376949247.1">
    <property type="nucleotide sequence ID" value="NZ_CP171449.1"/>
</dbReference>
<feature type="transmembrane region" description="Helical" evidence="1">
    <location>
        <begin position="7"/>
        <end position="29"/>
    </location>
</feature>
<sequence>MPPLFQHFIRLPSAGLLSIQLLGVLLYPLMEDTQIGPVLFGAFGIIVLGAALRMVRRSAAVTWIAMVLAGAILTLMLANTLVSAWELRLSLALLESAFYFYAAGSLIYYMMEDLRATTDELFAAGATFTLLAWAFAYLFVACQLVAPGSFAGQLNPETPRSWMDLLFLSFTTLSGVGIGDILPLRPFARALVMLEEFVGVMYFTLVVSRLIGLTVLGARR</sequence>
<gene>
    <name evidence="3" type="ORF">ACFFGX_21510</name>
</gene>
<comment type="caution">
    <text evidence="3">The sequence shown here is derived from an EMBL/GenBank/DDBJ whole genome shotgun (WGS) entry which is preliminary data.</text>
</comment>
<protein>
    <submittedName>
        <fullName evidence="3">Ion channel</fullName>
    </submittedName>
</protein>
<evidence type="ECO:0000313" key="4">
    <source>
        <dbReference type="Proteomes" id="UP001589891"/>
    </source>
</evidence>
<feature type="transmembrane region" description="Helical" evidence="1">
    <location>
        <begin position="35"/>
        <end position="52"/>
    </location>
</feature>
<keyword evidence="4" id="KW-1185">Reference proteome</keyword>
<keyword evidence="1" id="KW-1133">Transmembrane helix</keyword>
<dbReference type="Proteomes" id="UP001589891">
    <property type="component" value="Unassembled WGS sequence"/>
</dbReference>
<dbReference type="EMBL" id="JBHLSS010000145">
    <property type="protein sequence ID" value="MFC0712009.1"/>
    <property type="molecule type" value="Genomic_DNA"/>
</dbReference>
<dbReference type="Gene3D" id="1.10.287.70">
    <property type="match status" value="1"/>
</dbReference>
<feature type="transmembrane region" description="Helical" evidence="1">
    <location>
        <begin position="90"/>
        <end position="109"/>
    </location>
</feature>
<feature type="transmembrane region" description="Helical" evidence="1">
    <location>
        <begin position="121"/>
        <end position="146"/>
    </location>
</feature>
<proteinExistence type="predicted"/>
<evidence type="ECO:0000256" key="1">
    <source>
        <dbReference type="SAM" id="Phobius"/>
    </source>
</evidence>
<accession>A0ABV6SR69</accession>
<keyword evidence="1" id="KW-0812">Transmembrane</keyword>
<dbReference type="InterPro" id="IPR013099">
    <property type="entry name" value="K_chnl_dom"/>
</dbReference>
<dbReference type="Pfam" id="PF07885">
    <property type="entry name" value="Ion_trans_2"/>
    <property type="match status" value="1"/>
</dbReference>
<feature type="transmembrane region" description="Helical" evidence="1">
    <location>
        <begin position="59"/>
        <end position="78"/>
    </location>
</feature>
<evidence type="ECO:0000313" key="3">
    <source>
        <dbReference type="EMBL" id="MFC0712009.1"/>
    </source>
</evidence>
<evidence type="ECO:0000259" key="2">
    <source>
        <dbReference type="Pfam" id="PF07885"/>
    </source>
</evidence>
<feature type="transmembrane region" description="Helical" evidence="1">
    <location>
        <begin position="197"/>
        <end position="218"/>
    </location>
</feature>